<name>A0A1J9RFC0_9PEZI</name>
<evidence type="ECO:0000313" key="3">
    <source>
        <dbReference type="Proteomes" id="UP000183809"/>
    </source>
</evidence>
<reference evidence="2 3" key="1">
    <citation type="submission" date="2016-10" db="EMBL/GenBank/DDBJ databases">
        <title>Proteomics and genomics reveal pathogen-plant mechanisms compatible with a hemibiotrophic lifestyle of Diplodia corticola.</title>
        <authorList>
            <person name="Fernandes I."/>
            <person name="De Jonge R."/>
            <person name="Van De Peer Y."/>
            <person name="Devreese B."/>
            <person name="Alves A."/>
            <person name="Esteves A.C."/>
        </authorList>
    </citation>
    <scope>NUCLEOTIDE SEQUENCE [LARGE SCALE GENOMIC DNA]</scope>
    <source>
        <strain evidence="2 3">CBS 112549</strain>
    </source>
</reference>
<feature type="compositionally biased region" description="Polar residues" evidence="1">
    <location>
        <begin position="148"/>
        <end position="172"/>
    </location>
</feature>
<keyword evidence="3" id="KW-1185">Reference proteome</keyword>
<dbReference type="OrthoDB" id="4369127at2759"/>
<organism evidence="2 3">
    <name type="scientific">Diplodia corticola</name>
    <dbReference type="NCBI Taxonomy" id="236234"/>
    <lineage>
        <taxon>Eukaryota</taxon>
        <taxon>Fungi</taxon>
        <taxon>Dikarya</taxon>
        <taxon>Ascomycota</taxon>
        <taxon>Pezizomycotina</taxon>
        <taxon>Dothideomycetes</taxon>
        <taxon>Dothideomycetes incertae sedis</taxon>
        <taxon>Botryosphaeriales</taxon>
        <taxon>Botryosphaeriaceae</taxon>
        <taxon>Diplodia</taxon>
    </lineage>
</organism>
<protein>
    <submittedName>
        <fullName evidence="2">Retrotransposable element tf2</fullName>
    </submittedName>
</protein>
<dbReference type="STRING" id="236234.A0A1J9RFC0"/>
<gene>
    <name evidence="2" type="ORF">BKCO1_5000058</name>
</gene>
<dbReference type="RefSeq" id="XP_020127519.1">
    <property type="nucleotide sequence ID" value="XM_020276652.1"/>
</dbReference>
<dbReference type="EMBL" id="MNUE01000050">
    <property type="protein sequence ID" value="OJD31259.1"/>
    <property type="molecule type" value="Genomic_DNA"/>
</dbReference>
<feature type="compositionally biased region" description="Basic and acidic residues" evidence="1">
    <location>
        <begin position="101"/>
        <end position="111"/>
    </location>
</feature>
<feature type="region of interest" description="Disordered" evidence="1">
    <location>
        <begin position="101"/>
        <end position="173"/>
    </location>
</feature>
<dbReference type="GeneID" id="31016913"/>
<evidence type="ECO:0000313" key="2">
    <source>
        <dbReference type="EMBL" id="OJD31259.1"/>
    </source>
</evidence>
<evidence type="ECO:0000256" key="1">
    <source>
        <dbReference type="SAM" id="MobiDB-lite"/>
    </source>
</evidence>
<dbReference type="Proteomes" id="UP000183809">
    <property type="component" value="Unassembled WGS sequence"/>
</dbReference>
<dbReference type="AlphaFoldDB" id="A0A1J9RFC0"/>
<feature type="compositionally biased region" description="Low complexity" evidence="1">
    <location>
        <begin position="131"/>
        <end position="140"/>
    </location>
</feature>
<comment type="caution">
    <text evidence="2">The sequence shown here is derived from an EMBL/GenBank/DDBJ whole genome shotgun (WGS) entry which is preliminary data.</text>
</comment>
<proteinExistence type="predicted"/>
<accession>A0A1J9RFC0</accession>
<sequence>MSRYSPKETDVSVRLLREVHGDNDRLINSLMRRTEPAKSGSMPDGGEESVNTLLRNKEHEWEYEKGGNPGVFDATSTPKPRSEMYRELGNDIRAMVNKAKQDITQKKRENTGKASTTSTLKAPTRAKKARASASQAISAAVPTRRSARVQSMQTTKSSTHPGNPDSANSTQEEYPHSLVAGMKFAVFGNEAFKVVARIGSTWQERESGLDERREGRVVEDLGVDIWDKRGEQAAGRWFEENPKDGIGSMMIGKKVRIFLLTGMHQMFDLPQGPYDTGDLQLCGPIADFGGLEGLRKEKNRLDPVIRPGMDLAIREDADLIAQHYNLQTTSATDKLNLKLLAASQYISQFRMKVFYRPGKTHLVPDALSRLIDESAAPPETEPEILDPVTVFSVTVVELSDEIKARIKRGYLTDGHWKRTREVLTRIKETDRAEVERKRGKE</sequence>